<name>A0A382Q7D3_9ZZZZ</name>
<keyword evidence="1" id="KW-0472">Membrane</keyword>
<evidence type="ECO:0000256" key="1">
    <source>
        <dbReference type="SAM" id="Phobius"/>
    </source>
</evidence>
<organism evidence="2">
    <name type="scientific">marine metagenome</name>
    <dbReference type="NCBI Taxonomy" id="408172"/>
    <lineage>
        <taxon>unclassified sequences</taxon>
        <taxon>metagenomes</taxon>
        <taxon>ecological metagenomes</taxon>
    </lineage>
</organism>
<evidence type="ECO:0000313" key="2">
    <source>
        <dbReference type="EMBL" id="SVC81479.1"/>
    </source>
</evidence>
<gene>
    <name evidence="2" type="ORF">METZ01_LOCUS334333</name>
</gene>
<proteinExistence type="predicted"/>
<keyword evidence="1" id="KW-0812">Transmembrane</keyword>
<accession>A0A382Q7D3</accession>
<sequence>MILRFITGLVLTPILGCIALITIALGVFIVSEQNTGPLDQFIQLNGREAVLLGIGLLAAGASCMIFYLATWFFAVPLSVIGTILVLVGFSLRSADNYVPKSIMNGYVVDPVTGLVDNYAKQVVNDLIKPLIKLIDSIES</sequence>
<dbReference type="AlphaFoldDB" id="A0A382Q7D3"/>
<feature type="transmembrane region" description="Helical" evidence="1">
    <location>
        <begin position="49"/>
        <end position="67"/>
    </location>
</feature>
<keyword evidence="1" id="KW-1133">Transmembrane helix</keyword>
<reference evidence="2" key="1">
    <citation type="submission" date="2018-05" db="EMBL/GenBank/DDBJ databases">
        <authorList>
            <person name="Lanie J.A."/>
            <person name="Ng W.-L."/>
            <person name="Kazmierczak K.M."/>
            <person name="Andrzejewski T.M."/>
            <person name="Davidsen T.M."/>
            <person name="Wayne K.J."/>
            <person name="Tettelin H."/>
            <person name="Glass J.I."/>
            <person name="Rusch D."/>
            <person name="Podicherti R."/>
            <person name="Tsui H.-C.T."/>
            <person name="Winkler M.E."/>
        </authorList>
    </citation>
    <scope>NUCLEOTIDE SEQUENCE</scope>
</reference>
<feature type="transmembrane region" description="Helical" evidence="1">
    <location>
        <begin position="73"/>
        <end position="91"/>
    </location>
</feature>
<protein>
    <submittedName>
        <fullName evidence="2">Uncharacterized protein</fullName>
    </submittedName>
</protein>
<dbReference type="EMBL" id="UINC01112491">
    <property type="protein sequence ID" value="SVC81479.1"/>
    <property type="molecule type" value="Genomic_DNA"/>
</dbReference>
<feature type="transmembrane region" description="Helical" evidence="1">
    <location>
        <begin position="6"/>
        <end position="29"/>
    </location>
</feature>